<feature type="transmembrane region" description="Helical" evidence="5">
    <location>
        <begin position="115"/>
        <end position="135"/>
    </location>
</feature>
<gene>
    <name evidence="7" type="ORF">PSANT_04403</name>
</gene>
<evidence type="ECO:0000256" key="6">
    <source>
        <dbReference type="SAM" id="SignalP"/>
    </source>
</evidence>
<feature type="signal peptide" evidence="6">
    <location>
        <begin position="1"/>
        <end position="27"/>
    </location>
</feature>
<keyword evidence="3 5" id="KW-1133">Transmembrane helix</keyword>
<evidence type="ECO:0000256" key="2">
    <source>
        <dbReference type="ARBA" id="ARBA00022692"/>
    </source>
</evidence>
<feature type="transmembrane region" description="Helical" evidence="5">
    <location>
        <begin position="155"/>
        <end position="175"/>
    </location>
</feature>
<keyword evidence="8" id="KW-1185">Reference proteome</keyword>
<feature type="transmembrane region" description="Helical" evidence="5">
    <location>
        <begin position="348"/>
        <end position="367"/>
    </location>
</feature>
<dbReference type="Pfam" id="PF02535">
    <property type="entry name" value="Zip"/>
    <property type="match status" value="1"/>
</dbReference>
<dbReference type="InterPro" id="IPR003689">
    <property type="entry name" value="ZIP"/>
</dbReference>
<dbReference type="Proteomes" id="UP000325008">
    <property type="component" value="Unassembled WGS sequence"/>
</dbReference>
<evidence type="ECO:0000256" key="4">
    <source>
        <dbReference type="ARBA" id="ARBA00023136"/>
    </source>
</evidence>
<dbReference type="PANTHER" id="PTHR11040">
    <property type="entry name" value="ZINC/IRON TRANSPORTER"/>
    <property type="match status" value="1"/>
</dbReference>
<organism evidence="7 8">
    <name type="scientific">Pseudozyma antarctica</name>
    <name type="common">Yeast</name>
    <name type="synonym">Candida antarctica</name>
    <dbReference type="NCBI Taxonomy" id="84753"/>
    <lineage>
        <taxon>Eukaryota</taxon>
        <taxon>Fungi</taxon>
        <taxon>Dikarya</taxon>
        <taxon>Basidiomycota</taxon>
        <taxon>Ustilaginomycotina</taxon>
        <taxon>Ustilaginomycetes</taxon>
        <taxon>Ustilaginales</taxon>
        <taxon>Ustilaginaceae</taxon>
        <taxon>Moesziomyces</taxon>
    </lineage>
</organism>
<evidence type="ECO:0000256" key="5">
    <source>
        <dbReference type="SAM" id="Phobius"/>
    </source>
</evidence>
<feature type="transmembrane region" description="Helical" evidence="5">
    <location>
        <begin position="312"/>
        <end position="336"/>
    </location>
</feature>
<evidence type="ECO:0000313" key="7">
    <source>
        <dbReference type="EMBL" id="SPO46717.1"/>
    </source>
</evidence>
<dbReference type="GO" id="GO:0005886">
    <property type="term" value="C:plasma membrane"/>
    <property type="evidence" value="ECO:0007669"/>
    <property type="project" value="TreeGrafter"/>
</dbReference>
<reference evidence="7" key="1">
    <citation type="submission" date="2018-03" db="EMBL/GenBank/DDBJ databases">
        <authorList>
            <person name="Guldener U."/>
        </authorList>
    </citation>
    <scope>NUCLEOTIDE SEQUENCE [LARGE SCALE GENOMIC DNA]</scope>
    <source>
        <strain evidence="7">ATCC34888</strain>
    </source>
</reference>
<feature type="transmembrane region" description="Helical" evidence="5">
    <location>
        <begin position="51"/>
        <end position="76"/>
    </location>
</feature>
<protein>
    <recommendedName>
        <fullName evidence="9">Zinc/iron permease</fullName>
    </recommendedName>
</protein>
<dbReference type="GO" id="GO:0005385">
    <property type="term" value="F:zinc ion transmembrane transporter activity"/>
    <property type="evidence" value="ECO:0007669"/>
    <property type="project" value="TreeGrafter"/>
</dbReference>
<dbReference type="PANTHER" id="PTHR11040:SF44">
    <property type="entry name" value="PROTEIN ZNTC-RELATED"/>
    <property type="match status" value="1"/>
</dbReference>
<proteinExistence type="predicted"/>
<feature type="transmembrane region" description="Helical" evidence="5">
    <location>
        <begin position="286"/>
        <end position="306"/>
    </location>
</feature>
<evidence type="ECO:0008006" key="9">
    <source>
        <dbReference type="Google" id="ProtNLM"/>
    </source>
</evidence>
<keyword evidence="2 5" id="KW-0812">Transmembrane</keyword>
<name>A0A5C3FT01_PSEA2</name>
<keyword evidence="6" id="KW-0732">Signal</keyword>
<comment type="subcellular location">
    <subcellularLocation>
        <location evidence="1">Membrane</location>
        <topology evidence="1">Multi-pass membrane protein</topology>
    </subcellularLocation>
</comment>
<feature type="transmembrane region" description="Helical" evidence="5">
    <location>
        <begin position="379"/>
        <end position="398"/>
    </location>
</feature>
<sequence>MGGPDRSTLATMLLYLLAASLVPTVLAVNGRPDDSALPEECQRRGAGNDSYTLSLHIAAIFVVFVSSSIGIVLPFVPLWLKSRPTSAANDDGDQHTHGHGHGHASGMPRTWWDEVFFIGKCFGAGVILATAFVHLTYEAFIQLSSPCLNLAYSPMAPAISMASLFAIFLVDMLLMRHIHRSRKAMDELKARRAKDKAHLESLTLLSIRPIDSPAPVDVAVPHNASALATSQAITAGKTPDDSGRVDGTKPFDATVLSERLRRNEMIEQEEKLADDKLRQRAKELDVMIIEGGIVFHSVMVGLGLGTASDAGFVPYFIAIVFHQMFDGFAIGTRMAALDFVGRRRKQAAMFLAYAFVTPVGIALGTGVRTVFEPNNPSTIIAIGVLDSISAGVLLYGALVDLLAKEFLFGPMLDASDRRLAVALASLLFGAGVMSLLGKWA</sequence>
<evidence type="ECO:0000313" key="8">
    <source>
        <dbReference type="Proteomes" id="UP000325008"/>
    </source>
</evidence>
<evidence type="ECO:0000256" key="1">
    <source>
        <dbReference type="ARBA" id="ARBA00004141"/>
    </source>
</evidence>
<dbReference type="EMBL" id="OOIQ01000011">
    <property type="protein sequence ID" value="SPO46717.1"/>
    <property type="molecule type" value="Genomic_DNA"/>
</dbReference>
<evidence type="ECO:0000256" key="3">
    <source>
        <dbReference type="ARBA" id="ARBA00022989"/>
    </source>
</evidence>
<comment type="caution">
    <text evidence="7">The sequence shown here is derived from an EMBL/GenBank/DDBJ whole genome shotgun (WGS) entry which is preliminary data.</text>
</comment>
<accession>A0A5C3FT01</accession>
<dbReference type="OrthoDB" id="448280at2759"/>
<feature type="chain" id="PRO_5022846129" description="Zinc/iron permease" evidence="6">
    <location>
        <begin position="28"/>
        <end position="440"/>
    </location>
</feature>
<feature type="transmembrane region" description="Helical" evidence="5">
    <location>
        <begin position="419"/>
        <end position="437"/>
    </location>
</feature>
<dbReference type="AlphaFoldDB" id="A0A5C3FT01"/>
<keyword evidence="4 5" id="KW-0472">Membrane</keyword>